<proteinExistence type="predicted"/>
<feature type="non-terminal residue" evidence="2">
    <location>
        <position position="208"/>
    </location>
</feature>
<feature type="non-terminal residue" evidence="2">
    <location>
        <position position="1"/>
    </location>
</feature>
<protein>
    <recommendedName>
        <fullName evidence="4">HNH nuclease domain-containing protein</fullName>
    </recommendedName>
</protein>
<dbReference type="EMBL" id="NCSJ02000261">
    <property type="protein sequence ID" value="RFU26458.1"/>
    <property type="molecule type" value="Genomic_DNA"/>
</dbReference>
<name>A0A3E2GZB6_SCYLI</name>
<dbReference type="AlphaFoldDB" id="A0A3E2GZB6"/>
<comment type="caution">
    <text evidence="2">The sequence shown here is derived from an EMBL/GenBank/DDBJ whole genome shotgun (WGS) entry which is preliminary data.</text>
</comment>
<reference evidence="2 3" key="1">
    <citation type="submission" date="2018-05" db="EMBL/GenBank/DDBJ databases">
        <title>Draft genome sequence of Scytalidium lignicola DSM 105466, a ubiquitous saprotrophic fungus.</title>
        <authorList>
            <person name="Buettner E."/>
            <person name="Gebauer A.M."/>
            <person name="Hofrichter M."/>
            <person name="Liers C."/>
            <person name="Kellner H."/>
        </authorList>
    </citation>
    <scope>NUCLEOTIDE SEQUENCE [LARGE SCALE GENOMIC DNA]</scope>
    <source>
        <strain evidence="2 3">DSM 105466</strain>
    </source>
</reference>
<evidence type="ECO:0000313" key="2">
    <source>
        <dbReference type="EMBL" id="RFU26458.1"/>
    </source>
</evidence>
<feature type="compositionally biased region" description="Basic and acidic residues" evidence="1">
    <location>
        <begin position="149"/>
        <end position="159"/>
    </location>
</feature>
<accession>A0A3E2GZB6</accession>
<evidence type="ECO:0008006" key="4">
    <source>
        <dbReference type="Google" id="ProtNLM"/>
    </source>
</evidence>
<keyword evidence="3" id="KW-1185">Reference proteome</keyword>
<organism evidence="2 3">
    <name type="scientific">Scytalidium lignicola</name>
    <name type="common">Hyphomycete</name>
    <dbReference type="NCBI Taxonomy" id="5539"/>
    <lineage>
        <taxon>Eukaryota</taxon>
        <taxon>Fungi</taxon>
        <taxon>Dikarya</taxon>
        <taxon>Ascomycota</taxon>
        <taxon>Pezizomycotina</taxon>
        <taxon>Leotiomycetes</taxon>
        <taxon>Leotiomycetes incertae sedis</taxon>
        <taxon>Scytalidium</taxon>
    </lineage>
</organism>
<evidence type="ECO:0000256" key="1">
    <source>
        <dbReference type="SAM" id="MobiDB-lite"/>
    </source>
</evidence>
<feature type="region of interest" description="Disordered" evidence="1">
    <location>
        <begin position="95"/>
        <end position="159"/>
    </location>
</feature>
<evidence type="ECO:0000313" key="3">
    <source>
        <dbReference type="Proteomes" id="UP000258309"/>
    </source>
</evidence>
<dbReference type="Proteomes" id="UP000258309">
    <property type="component" value="Unassembled WGS sequence"/>
</dbReference>
<sequence>MASSSTITPAPGSQEVLLINEPDETRAALLTCLERVIKVAHPHLWAICLLCDIAMLEIVVRESERCRSNSRAYSFAGMAVEQMCYSWTQRNRGLSLPNTPSKPNVRPEETTTVKLSTPTKQAGKRVAISPVAESPRSEEPPRKKRRLGKAADKGRERDKNTCVVTGRATGVEGAHIFPYYLIDPNPNPNALGYRQHLWEVLKMFWTEN</sequence>
<gene>
    <name evidence="2" type="ORF">B7463_g9897</name>
</gene>